<proteinExistence type="predicted"/>
<organism evidence="1">
    <name type="scientific">Oryza barthii</name>
    <dbReference type="NCBI Taxonomy" id="65489"/>
    <lineage>
        <taxon>Eukaryota</taxon>
        <taxon>Viridiplantae</taxon>
        <taxon>Streptophyta</taxon>
        <taxon>Embryophyta</taxon>
        <taxon>Tracheophyta</taxon>
        <taxon>Spermatophyta</taxon>
        <taxon>Magnoliopsida</taxon>
        <taxon>Liliopsida</taxon>
        <taxon>Poales</taxon>
        <taxon>Poaceae</taxon>
        <taxon>BOP clade</taxon>
        <taxon>Oryzoideae</taxon>
        <taxon>Oryzeae</taxon>
        <taxon>Oryzinae</taxon>
        <taxon>Oryza</taxon>
    </lineage>
</organism>
<evidence type="ECO:0000313" key="2">
    <source>
        <dbReference type="Proteomes" id="UP000026960"/>
    </source>
</evidence>
<name>A0A0D3HFK6_9ORYZ</name>
<dbReference type="PaxDb" id="65489-OBART10G15570.1"/>
<dbReference type="Proteomes" id="UP000026960">
    <property type="component" value="Chromosome 10"/>
</dbReference>
<dbReference type="AlphaFoldDB" id="A0A0D3HFK6"/>
<sequence length="102" mass="11771">MAGKEAGGGGAVVRAVGWRGRWGLHAGDLQWQTRRNDLVFNGYNHVSFLQVIFKAIQFSRLWSLLLKEDEGIEVIAKCKLLEKRMMELFSTFGWNFRRRIEA</sequence>
<protein>
    <submittedName>
        <fullName evidence="1">Uncharacterized protein</fullName>
    </submittedName>
</protein>
<evidence type="ECO:0000313" key="1">
    <source>
        <dbReference type="EnsemblPlants" id="OBART10G15570.1"/>
    </source>
</evidence>
<reference evidence="1" key="1">
    <citation type="journal article" date="2009" name="Rice">
        <title>De Novo Next Generation Sequencing of Plant Genomes.</title>
        <authorList>
            <person name="Rounsley S."/>
            <person name="Marri P.R."/>
            <person name="Yu Y."/>
            <person name="He R."/>
            <person name="Sisneros N."/>
            <person name="Goicoechea J.L."/>
            <person name="Lee S.J."/>
            <person name="Angelova A."/>
            <person name="Kudrna D."/>
            <person name="Luo M."/>
            <person name="Affourtit J."/>
            <person name="Desany B."/>
            <person name="Knight J."/>
            <person name="Niazi F."/>
            <person name="Egholm M."/>
            <person name="Wing R.A."/>
        </authorList>
    </citation>
    <scope>NUCLEOTIDE SEQUENCE [LARGE SCALE GENOMIC DNA]</scope>
    <source>
        <strain evidence="1">cv. IRGC 105608</strain>
    </source>
</reference>
<dbReference type="HOGENOM" id="CLU_2281710_0_0_1"/>
<keyword evidence="2" id="KW-1185">Reference proteome</keyword>
<accession>A0A0D3HFK6</accession>
<dbReference type="Gramene" id="OBART10G15570.1">
    <property type="protein sequence ID" value="OBART10G15570.1"/>
    <property type="gene ID" value="OBART10G15570"/>
</dbReference>
<dbReference type="EnsemblPlants" id="OBART10G15570.1">
    <property type="protein sequence ID" value="OBART10G15570.1"/>
    <property type="gene ID" value="OBART10G15570"/>
</dbReference>
<reference evidence="1" key="2">
    <citation type="submission" date="2015-03" db="UniProtKB">
        <authorList>
            <consortium name="EnsemblPlants"/>
        </authorList>
    </citation>
    <scope>IDENTIFICATION</scope>
</reference>